<evidence type="ECO:0000256" key="2">
    <source>
        <dbReference type="ARBA" id="ARBA00023012"/>
    </source>
</evidence>
<keyword evidence="2" id="KW-0902">Two-component regulatory system</keyword>
<dbReference type="InterPro" id="IPR039420">
    <property type="entry name" value="WalR-like"/>
</dbReference>
<dbReference type="SUPFAM" id="SSF52172">
    <property type="entry name" value="CheY-like"/>
    <property type="match status" value="1"/>
</dbReference>
<evidence type="ECO:0000259" key="8">
    <source>
        <dbReference type="PROSITE" id="PS50110"/>
    </source>
</evidence>
<dbReference type="InterPro" id="IPR036388">
    <property type="entry name" value="WH-like_DNA-bd_sf"/>
</dbReference>
<dbReference type="PROSITE" id="PS50110">
    <property type="entry name" value="RESPONSE_REGULATORY"/>
    <property type="match status" value="1"/>
</dbReference>
<dbReference type="Gene3D" id="1.10.10.10">
    <property type="entry name" value="Winged helix-like DNA-binding domain superfamily/Winged helix DNA-binding domain"/>
    <property type="match status" value="1"/>
</dbReference>
<keyword evidence="5" id="KW-0804">Transcription</keyword>
<dbReference type="PANTHER" id="PTHR48111">
    <property type="entry name" value="REGULATOR OF RPOS"/>
    <property type="match status" value="1"/>
</dbReference>
<evidence type="ECO:0000313" key="11">
    <source>
        <dbReference type="Proteomes" id="UP001293718"/>
    </source>
</evidence>
<keyword evidence="4 7" id="KW-0238">DNA-binding</keyword>
<dbReference type="PROSITE" id="PS51755">
    <property type="entry name" value="OMPR_PHOB"/>
    <property type="match status" value="1"/>
</dbReference>
<dbReference type="CDD" id="cd00383">
    <property type="entry name" value="trans_reg_C"/>
    <property type="match status" value="1"/>
</dbReference>
<proteinExistence type="predicted"/>
<protein>
    <submittedName>
        <fullName evidence="10">Response regulator transcription factor</fullName>
    </submittedName>
</protein>
<dbReference type="InterPro" id="IPR011006">
    <property type="entry name" value="CheY-like_superfamily"/>
</dbReference>
<evidence type="ECO:0000256" key="1">
    <source>
        <dbReference type="ARBA" id="ARBA00022553"/>
    </source>
</evidence>
<reference evidence="10 11" key="1">
    <citation type="submission" date="2023-11" db="EMBL/GenBank/DDBJ databases">
        <title>Draft genome of Azohydromonas lata strain H1 (DSM1123), a polyhydroxyalkanoate producer.</title>
        <authorList>
            <person name="Traversa D."/>
            <person name="D'Addabbo P."/>
            <person name="Pazzani C."/>
            <person name="Manzari C."/>
            <person name="Chiara M."/>
            <person name="Scrascia M."/>
        </authorList>
    </citation>
    <scope>NUCLEOTIDE SEQUENCE [LARGE SCALE GENOMIC DNA]</scope>
    <source>
        <strain evidence="10 11">H1</strain>
    </source>
</reference>
<evidence type="ECO:0000256" key="7">
    <source>
        <dbReference type="PROSITE-ProRule" id="PRU01091"/>
    </source>
</evidence>
<feature type="modified residue" description="4-aspartylphosphate" evidence="6">
    <location>
        <position position="47"/>
    </location>
</feature>
<evidence type="ECO:0000256" key="5">
    <source>
        <dbReference type="ARBA" id="ARBA00023163"/>
    </source>
</evidence>
<evidence type="ECO:0000256" key="4">
    <source>
        <dbReference type="ARBA" id="ARBA00023125"/>
    </source>
</evidence>
<keyword evidence="11" id="KW-1185">Reference proteome</keyword>
<sequence length="224" mass="24458">MIIENPAIRELVASHLQHARLLPILAASAQEGRQLAGEVRPDAVLVDADSPAAAAWLDAAGAAADDIAPTLVLSSQARGDEQAGSRRLWIEKPFVPREVVRCLGEQLNSRPPVAPAPPEATLRLGPLELDTLRHEVRVARGQKVDVVSLPRAELELLRCLMEHQGRVVSREQIIAATWGPDHAVDVRTVDQNIKRLRKHLDGGRGRSMIQTQRGYGYRLNFGAG</sequence>
<keyword evidence="3" id="KW-0805">Transcription regulation</keyword>
<dbReference type="EMBL" id="JAXOJX010000018">
    <property type="protein sequence ID" value="MDZ5457452.1"/>
    <property type="molecule type" value="Genomic_DNA"/>
</dbReference>
<dbReference type="PANTHER" id="PTHR48111:SF1">
    <property type="entry name" value="TWO-COMPONENT RESPONSE REGULATOR ORR33"/>
    <property type="match status" value="1"/>
</dbReference>
<evidence type="ECO:0000256" key="6">
    <source>
        <dbReference type="PROSITE-ProRule" id="PRU00169"/>
    </source>
</evidence>
<dbReference type="InterPro" id="IPR001789">
    <property type="entry name" value="Sig_transdc_resp-reg_receiver"/>
</dbReference>
<evidence type="ECO:0000256" key="3">
    <source>
        <dbReference type="ARBA" id="ARBA00023015"/>
    </source>
</evidence>
<evidence type="ECO:0000313" key="10">
    <source>
        <dbReference type="EMBL" id="MDZ5457452.1"/>
    </source>
</evidence>
<name>A0ABU5IEA5_9BURK</name>
<dbReference type="InterPro" id="IPR016032">
    <property type="entry name" value="Sig_transdc_resp-reg_C-effctor"/>
</dbReference>
<dbReference type="SMART" id="SM00862">
    <property type="entry name" value="Trans_reg_C"/>
    <property type="match status" value="1"/>
</dbReference>
<keyword evidence="1 6" id="KW-0597">Phosphoprotein</keyword>
<accession>A0ABU5IEA5</accession>
<organism evidence="10 11">
    <name type="scientific">Azohydromonas lata</name>
    <dbReference type="NCBI Taxonomy" id="45677"/>
    <lineage>
        <taxon>Bacteria</taxon>
        <taxon>Pseudomonadati</taxon>
        <taxon>Pseudomonadota</taxon>
        <taxon>Betaproteobacteria</taxon>
        <taxon>Burkholderiales</taxon>
        <taxon>Sphaerotilaceae</taxon>
        <taxon>Azohydromonas</taxon>
    </lineage>
</organism>
<gene>
    <name evidence="10" type="ORF">SM757_12805</name>
</gene>
<dbReference type="Proteomes" id="UP001293718">
    <property type="component" value="Unassembled WGS sequence"/>
</dbReference>
<dbReference type="RefSeq" id="WP_066337589.1">
    <property type="nucleotide sequence ID" value="NZ_JAXOJX010000018.1"/>
</dbReference>
<feature type="domain" description="OmpR/PhoB-type" evidence="9">
    <location>
        <begin position="119"/>
        <end position="221"/>
    </location>
</feature>
<feature type="DNA-binding region" description="OmpR/PhoB-type" evidence="7">
    <location>
        <begin position="119"/>
        <end position="221"/>
    </location>
</feature>
<dbReference type="Gene3D" id="3.40.50.2300">
    <property type="match status" value="1"/>
</dbReference>
<evidence type="ECO:0000259" key="9">
    <source>
        <dbReference type="PROSITE" id="PS51755"/>
    </source>
</evidence>
<feature type="domain" description="Response regulatory" evidence="8">
    <location>
        <begin position="1"/>
        <end position="107"/>
    </location>
</feature>
<comment type="caution">
    <text evidence="10">The sequence shown here is derived from an EMBL/GenBank/DDBJ whole genome shotgun (WGS) entry which is preliminary data.</text>
</comment>
<dbReference type="Pfam" id="PF00486">
    <property type="entry name" value="Trans_reg_C"/>
    <property type="match status" value="1"/>
</dbReference>
<dbReference type="SUPFAM" id="SSF46894">
    <property type="entry name" value="C-terminal effector domain of the bipartite response regulators"/>
    <property type="match status" value="1"/>
</dbReference>
<dbReference type="InterPro" id="IPR001867">
    <property type="entry name" value="OmpR/PhoB-type_DNA-bd"/>
</dbReference>